<evidence type="ECO:0000256" key="2">
    <source>
        <dbReference type="ARBA" id="ARBA00022723"/>
    </source>
</evidence>
<evidence type="ECO:0000256" key="3">
    <source>
        <dbReference type="ARBA" id="ARBA00022737"/>
    </source>
</evidence>
<proteinExistence type="predicted"/>
<feature type="domain" description="C2H2-type" evidence="10">
    <location>
        <begin position="131"/>
        <end position="156"/>
    </location>
</feature>
<dbReference type="Pfam" id="PF00096">
    <property type="entry name" value="zf-C2H2"/>
    <property type="match status" value="2"/>
</dbReference>
<sequence length="156" mass="17168">MSNTKPQLPSPRVLFPHLFPGPLGQQQPAASVHHTSQALPTCQSLQRGSQSHVPAGTSPFSHPPYRGVPPSAMPPSSTQNGYLRPADWAGSSSAASPIDKKRYPCGECGKRFERPSSLETHMHSHTGERPFKCTYHGCEKMFSTRSNMQRHLRTSH</sequence>
<reference evidence="11 12" key="1">
    <citation type="journal article" date="2014" name="PLoS Genet.">
        <title>Analysis of the Phlebiopsis gigantea genome, transcriptome and secretome provides insight into its pioneer colonization strategies of wood.</title>
        <authorList>
            <person name="Hori C."/>
            <person name="Ishida T."/>
            <person name="Igarashi K."/>
            <person name="Samejima M."/>
            <person name="Suzuki H."/>
            <person name="Master E."/>
            <person name="Ferreira P."/>
            <person name="Ruiz-Duenas F.J."/>
            <person name="Held B."/>
            <person name="Canessa P."/>
            <person name="Larrondo L.F."/>
            <person name="Schmoll M."/>
            <person name="Druzhinina I.S."/>
            <person name="Kubicek C.P."/>
            <person name="Gaskell J.A."/>
            <person name="Kersten P."/>
            <person name="St John F."/>
            <person name="Glasner J."/>
            <person name="Sabat G."/>
            <person name="Splinter BonDurant S."/>
            <person name="Syed K."/>
            <person name="Yadav J."/>
            <person name="Mgbeahuruike A.C."/>
            <person name="Kovalchuk A."/>
            <person name="Asiegbu F.O."/>
            <person name="Lackner G."/>
            <person name="Hoffmeister D."/>
            <person name="Rencoret J."/>
            <person name="Gutierrez A."/>
            <person name="Sun H."/>
            <person name="Lindquist E."/>
            <person name="Barry K."/>
            <person name="Riley R."/>
            <person name="Grigoriev I.V."/>
            <person name="Henrissat B."/>
            <person name="Kues U."/>
            <person name="Berka R.M."/>
            <person name="Martinez A.T."/>
            <person name="Covert S.F."/>
            <person name="Blanchette R.A."/>
            <person name="Cullen D."/>
        </authorList>
    </citation>
    <scope>NUCLEOTIDE SEQUENCE [LARGE SCALE GENOMIC DNA]</scope>
    <source>
        <strain evidence="11 12">11061_1 CR5-6</strain>
    </source>
</reference>
<dbReference type="Proteomes" id="UP000053257">
    <property type="component" value="Unassembled WGS sequence"/>
</dbReference>
<evidence type="ECO:0000256" key="5">
    <source>
        <dbReference type="ARBA" id="ARBA00022833"/>
    </source>
</evidence>
<dbReference type="FunFam" id="3.30.160.60:FF:001465">
    <property type="entry name" value="Zinc finger protein 560"/>
    <property type="match status" value="1"/>
</dbReference>
<dbReference type="InterPro" id="IPR013087">
    <property type="entry name" value="Znf_C2H2_type"/>
</dbReference>
<evidence type="ECO:0000256" key="4">
    <source>
        <dbReference type="ARBA" id="ARBA00022771"/>
    </source>
</evidence>
<evidence type="ECO:0000256" key="1">
    <source>
        <dbReference type="ARBA" id="ARBA00004123"/>
    </source>
</evidence>
<dbReference type="PANTHER" id="PTHR14003">
    <property type="entry name" value="TRANSCRIPTIONAL REPRESSOR PROTEIN YY"/>
    <property type="match status" value="1"/>
</dbReference>
<keyword evidence="3" id="KW-0677">Repeat</keyword>
<keyword evidence="4 8" id="KW-0863">Zinc-finger</keyword>
<evidence type="ECO:0000256" key="6">
    <source>
        <dbReference type="ARBA" id="ARBA00023125"/>
    </source>
</evidence>
<evidence type="ECO:0000256" key="8">
    <source>
        <dbReference type="PROSITE-ProRule" id="PRU00042"/>
    </source>
</evidence>
<dbReference type="InterPro" id="IPR036236">
    <property type="entry name" value="Znf_C2H2_sf"/>
</dbReference>
<organism evidence="11 12">
    <name type="scientific">Phlebiopsis gigantea (strain 11061_1 CR5-6)</name>
    <name type="common">White-rot fungus</name>
    <name type="synonym">Peniophora gigantea</name>
    <dbReference type="NCBI Taxonomy" id="745531"/>
    <lineage>
        <taxon>Eukaryota</taxon>
        <taxon>Fungi</taxon>
        <taxon>Dikarya</taxon>
        <taxon>Basidiomycota</taxon>
        <taxon>Agaricomycotina</taxon>
        <taxon>Agaricomycetes</taxon>
        <taxon>Polyporales</taxon>
        <taxon>Phanerochaetaceae</taxon>
        <taxon>Phlebiopsis</taxon>
    </lineage>
</organism>
<protein>
    <recommendedName>
        <fullName evidence="10">C2H2-type domain-containing protein</fullName>
    </recommendedName>
</protein>
<dbReference type="PANTHER" id="PTHR14003:SF19">
    <property type="entry name" value="YY2 TRANSCRIPTION FACTOR"/>
    <property type="match status" value="1"/>
</dbReference>
<name>A0A0C3SBA7_PHLG1</name>
<dbReference type="FunFam" id="3.30.160.60:FF:000125">
    <property type="entry name" value="Putative zinc finger protein 143"/>
    <property type="match status" value="1"/>
</dbReference>
<dbReference type="GO" id="GO:0000978">
    <property type="term" value="F:RNA polymerase II cis-regulatory region sequence-specific DNA binding"/>
    <property type="evidence" value="ECO:0007669"/>
    <property type="project" value="TreeGrafter"/>
</dbReference>
<dbReference type="EMBL" id="KN840461">
    <property type="protein sequence ID" value="KIP09882.1"/>
    <property type="molecule type" value="Genomic_DNA"/>
</dbReference>
<feature type="domain" description="C2H2-type" evidence="10">
    <location>
        <begin position="103"/>
        <end position="130"/>
    </location>
</feature>
<keyword evidence="7" id="KW-0539">Nucleus</keyword>
<evidence type="ECO:0000256" key="7">
    <source>
        <dbReference type="ARBA" id="ARBA00023242"/>
    </source>
</evidence>
<keyword evidence="2" id="KW-0479">Metal-binding</keyword>
<feature type="region of interest" description="Disordered" evidence="9">
    <location>
        <begin position="1"/>
        <end position="104"/>
    </location>
</feature>
<dbReference type="GO" id="GO:0000122">
    <property type="term" value="P:negative regulation of transcription by RNA polymerase II"/>
    <property type="evidence" value="ECO:0007669"/>
    <property type="project" value="UniProtKB-ARBA"/>
</dbReference>
<comment type="subcellular location">
    <subcellularLocation>
        <location evidence="1">Nucleus</location>
    </subcellularLocation>
</comment>
<dbReference type="GO" id="GO:0000785">
    <property type="term" value="C:chromatin"/>
    <property type="evidence" value="ECO:0007669"/>
    <property type="project" value="TreeGrafter"/>
</dbReference>
<dbReference type="AlphaFoldDB" id="A0A0C3SBA7"/>
<keyword evidence="12" id="KW-1185">Reference proteome</keyword>
<dbReference type="Gene3D" id="3.30.160.60">
    <property type="entry name" value="Classic Zinc Finger"/>
    <property type="match status" value="2"/>
</dbReference>
<dbReference type="SMART" id="SM00355">
    <property type="entry name" value="ZnF_C2H2"/>
    <property type="match status" value="2"/>
</dbReference>
<dbReference type="GO" id="GO:0005667">
    <property type="term" value="C:transcription regulator complex"/>
    <property type="evidence" value="ECO:0007669"/>
    <property type="project" value="TreeGrafter"/>
</dbReference>
<dbReference type="GO" id="GO:0000981">
    <property type="term" value="F:DNA-binding transcription factor activity, RNA polymerase II-specific"/>
    <property type="evidence" value="ECO:0007669"/>
    <property type="project" value="UniProtKB-ARBA"/>
</dbReference>
<dbReference type="SUPFAM" id="SSF57667">
    <property type="entry name" value="beta-beta-alpha zinc fingers"/>
    <property type="match status" value="1"/>
</dbReference>
<dbReference type="GO" id="GO:0031519">
    <property type="term" value="C:PcG protein complex"/>
    <property type="evidence" value="ECO:0007669"/>
    <property type="project" value="TreeGrafter"/>
</dbReference>
<dbReference type="PROSITE" id="PS00028">
    <property type="entry name" value="ZINC_FINGER_C2H2_1"/>
    <property type="match status" value="2"/>
</dbReference>
<keyword evidence="6" id="KW-0238">DNA-binding</keyword>
<accession>A0A0C3SBA7</accession>
<dbReference type="OrthoDB" id="6077919at2759"/>
<dbReference type="GO" id="GO:0008270">
    <property type="term" value="F:zinc ion binding"/>
    <property type="evidence" value="ECO:0007669"/>
    <property type="project" value="UniProtKB-KW"/>
</dbReference>
<dbReference type="HOGENOM" id="CLU_1687295_0_0_1"/>
<evidence type="ECO:0000256" key="9">
    <source>
        <dbReference type="SAM" id="MobiDB-lite"/>
    </source>
</evidence>
<keyword evidence="5" id="KW-0862">Zinc</keyword>
<evidence type="ECO:0000259" key="10">
    <source>
        <dbReference type="PROSITE" id="PS50157"/>
    </source>
</evidence>
<gene>
    <name evidence="11" type="ORF">PHLGIDRAFT_296537</name>
</gene>
<evidence type="ECO:0000313" key="12">
    <source>
        <dbReference type="Proteomes" id="UP000053257"/>
    </source>
</evidence>
<evidence type="ECO:0000313" key="11">
    <source>
        <dbReference type="EMBL" id="KIP09882.1"/>
    </source>
</evidence>
<feature type="compositionally biased region" description="Polar residues" evidence="9">
    <location>
        <begin position="24"/>
        <end position="52"/>
    </location>
</feature>
<dbReference type="PROSITE" id="PS50157">
    <property type="entry name" value="ZINC_FINGER_C2H2_2"/>
    <property type="match status" value="2"/>
</dbReference>
<dbReference type="STRING" id="745531.A0A0C3SBA7"/>